<protein>
    <submittedName>
        <fullName evidence="1">Uncharacterized protein</fullName>
    </submittedName>
</protein>
<dbReference type="EMBL" id="BGPR01287408">
    <property type="protein sequence ID" value="GBN38246.1"/>
    <property type="molecule type" value="Genomic_DNA"/>
</dbReference>
<dbReference type="OrthoDB" id="6432134at2759"/>
<dbReference type="Proteomes" id="UP000499080">
    <property type="component" value="Unassembled WGS sequence"/>
</dbReference>
<reference evidence="1 2" key="1">
    <citation type="journal article" date="2019" name="Sci. Rep.">
        <title>Orb-weaving spider Araneus ventricosus genome elucidates the spidroin gene catalogue.</title>
        <authorList>
            <person name="Kono N."/>
            <person name="Nakamura H."/>
            <person name="Ohtoshi R."/>
            <person name="Moran D.A.P."/>
            <person name="Shinohara A."/>
            <person name="Yoshida Y."/>
            <person name="Fujiwara M."/>
            <person name="Mori M."/>
            <person name="Tomita M."/>
            <person name="Arakawa K."/>
        </authorList>
    </citation>
    <scope>NUCLEOTIDE SEQUENCE [LARGE SCALE GENOMIC DNA]</scope>
</reference>
<name>A0A4Y2NKJ0_ARAVE</name>
<comment type="caution">
    <text evidence="1">The sequence shown here is derived from an EMBL/GenBank/DDBJ whole genome shotgun (WGS) entry which is preliminary data.</text>
</comment>
<dbReference type="AlphaFoldDB" id="A0A4Y2NKJ0"/>
<gene>
    <name evidence="1" type="ORF">AVEN_186859_1</name>
</gene>
<keyword evidence="2" id="KW-1185">Reference proteome</keyword>
<proteinExistence type="predicted"/>
<dbReference type="PANTHER" id="PTHR47331">
    <property type="entry name" value="PHD-TYPE DOMAIN-CONTAINING PROTEIN"/>
    <property type="match status" value="1"/>
</dbReference>
<accession>A0A4Y2NKJ0</accession>
<evidence type="ECO:0000313" key="1">
    <source>
        <dbReference type="EMBL" id="GBN38246.1"/>
    </source>
</evidence>
<organism evidence="1 2">
    <name type="scientific">Araneus ventricosus</name>
    <name type="common">Orbweaver spider</name>
    <name type="synonym">Epeira ventricosa</name>
    <dbReference type="NCBI Taxonomy" id="182803"/>
    <lineage>
        <taxon>Eukaryota</taxon>
        <taxon>Metazoa</taxon>
        <taxon>Ecdysozoa</taxon>
        <taxon>Arthropoda</taxon>
        <taxon>Chelicerata</taxon>
        <taxon>Arachnida</taxon>
        <taxon>Araneae</taxon>
        <taxon>Araneomorphae</taxon>
        <taxon>Entelegynae</taxon>
        <taxon>Araneoidea</taxon>
        <taxon>Araneidae</taxon>
        <taxon>Araneus</taxon>
    </lineage>
</organism>
<sequence>MTSQNQTCCKLTCYLGCCKLALLSCQPCCKLKLLSGEDREFLRLLWWNIKDRSKLEFFRYCRVVLGVTSSPFLLNASIRHHLNSTEYQLEYLQTTVEKLKRAFHVDNLTTSVESQEELEQFKMQTMEIINAASFELRCWAHTGVQDQESKSENYEITSRC</sequence>
<evidence type="ECO:0000313" key="2">
    <source>
        <dbReference type="Proteomes" id="UP000499080"/>
    </source>
</evidence>